<feature type="domain" description="L,D-TPase catalytic" evidence="7">
    <location>
        <begin position="45"/>
        <end position="182"/>
    </location>
</feature>
<keyword evidence="6" id="KW-0472">Membrane</keyword>
<dbReference type="Pfam" id="PF03734">
    <property type="entry name" value="YkuD"/>
    <property type="match status" value="1"/>
</dbReference>
<sequence length="183" mass="20653">MFFFEILSINRNRNFLNFLVLVFLVNVSLLILPSVISASDLTMADKVIIEKEKRRLHLLNNNKIIKSFSVALGLSPLGHKQYEGDSKTPEGSYFLDGRNQNSDFFLSIHVSYPNSTDIQAAKNNGLSPGGEIMIHGQPNNPIYPDVYYETKDWTNGCIAVSNGDMMDIWMTIPDMRIPIDILP</sequence>
<dbReference type="CDD" id="cd16913">
    <property type="entry name" value="YkuD_like"/>
    <property type="match status" value="1"/>
</dbReference>
<evidence type="ECO:0000256" key="2">
    <source>
        <dbReference type="ARBA" id="ARBA00022679"/>
    </source>
</evidence>
<evidence type="ECO:0000256" key="4">
    <source>
        <dbReference type="ARBA" id="ARBA00022984"/>
    </source>
</evidence>
<dbReference type="GO" id="GO:0071555">
    <property type="term" value="P:cell wall organization"/>
    <property type="evidence" value="ECO:0007669"/>
    <property type="project" value="UniProtKB-KW"/>
</dbReference>
<dbReference type="PANTHER" id="PTHR36699:SF1">
    <property type="entry name" value="L,D-TRANSPEPTIDASE YAFK-RELATED"/>
    <property type="match status" value="1"/>
</dbReference>
<accession>A0A381PT29</accession>
<keyword evidence="5" id="KW-0961">Cell wall biogenesis/degradation</keyword>
<gene>
    <name evidence="8" type="ORF">METZ01_LOCUS23029</name>
</gene>
<organism evidence="8">
    <name type="scientific">marine metagenome</name>
    <dbReference type="NCBI Taxonomy" id="408172"/>
    <lineage>
        <taxon>unclassified sequences</taxon>
        <taxon>metagenomes</taxon>
        <taxon>ecological metagenomes</taxon>
    </lineage>
</organism>
<evidence type="ECO:0000256" key="1">
    <source>
        <dbReference type="ARBA" id="ARBA00004752"/>
    </source>
</evidence>
<feature type="transmembrane region" description="Helical" evidence="6">
    <location>
        <begin position="15"/>
        <end position="36"/>
    </location>
</feature>
<evidence type="ECO:0000256" key="6">
    <source>
        <dbReference type="SAM" id="Phobius"/>
    </source>
</evidence>
<evidence type="ECO:0000259" key="7">
    <source>
        <dbReference type="PROSITE" id="PS52029"/>
    </source>
</evidence>
<dbReference type="GO" id="GO:0016740">
    <property type="term" value="F:transferase activity"/>
    <property type="evidence" value="ECO:0007669"/>
    <property type="project" value="UniProtKB-KW"/>
</dbReference>
<keyword evidence="2" id="KW-0808">Transferase</keyword>
<reference evidence="8" key="1">
    <citation type="submission" date="2018-05" db="EMBL/GenBank/DDBJ databases">
        <authorList>
            <person name="Lanie J.A."/>
            <person name="Ng W.-L."/>
            <person name="Kazmierczak K.M."/>
            <person name="Andrzejewski T.M."/>
            <person name="Davidsen T.M."/>
            <person name="Wayne K.J."/>
            <person name="Tettelin H."/>
            <person name="Glass J.I."/>
            <person name="Rusch D."/>
            <person name="Podicherti R."/>
            <person name="Tsui H.-C.T."/>
            <person name="Winkler M.E."/>
        </authorList>
    </citation>
    <scope>NUCLEOTIDE SEQUENCE</scope>
</reference>
<dbReference type="AlphaFoldDB" id="A0A381PT29"/>
<keyword evidence="6" id="KW-0812">Transmembrane</keyword>
<keyword evidence="6" id="KW-1133">Transmembrane helix</keyword>
<dbReference type="EMBL" id="UINC01001083">
    <property type="protein sequence ID" value="SUZ70175.1"/>
    <property type="molecule type" value="Genomic_DNA"/>
</dbReference>
<evidence type="ECO:0000256" key="3">
    <source>
        <dbReference type="ARBA" id="ARBA00022960"/>
    </source>
</evidence>
<keyword evidence="4" id="KW-0573">Peptidoglycan synthesis</keyword>
<dbReference type="InterPro" id="IPR038063">
    <property type="entry name" value="Transpep_catalytic_dom"/>
</dbReference>
<evidence type="ECO:0000313" key="8">
    <source>
        <dbReference type="EMBL" id="SUZ70175.1"/>
    </source>
</evidence>
<name>A0A381PT29_9ZZZZ</name>
<dbReference type="InterPro" id="IPR005490">
    <property type="entry name" value="LD_TPept_cat_dom"/>
</dbReference>
<dbReference type="GO" id="GO:0009252">
    <property type="term" value="P:peptidoglycan biosynthetic process"/>
    <property type="evidence" value="ECO:0007669"/>
    <property type="project" value="UniProtKB-UniPathway"/>
</dbReference>
<dbReference type="UniPathway" id="UPA00219"/>
<dbReference type="SUPFAM" id="SSF141523">
    <property type="entry name" value="L,D-transpeptidase catalytic domain-like"/>
    <property type="match status" value="1"/>
</dbReference>
<dbReference type="GO" id="GO:0008360">
    <property type="term" value="P:regulation of cell shape"/>
    <property type="evidence" value="ECO:0007669"/>
    <property type="project" value="UniProtKB-KW"/>
</dbReference>
<dbReference type="Gene3D" id="2.40.440.10">
    <property type="entry name" value="L,D-transpeptidase catalytic domain-like"/>
    <property type="match status" value="1"/>
</dbReference>
<protein>
    <recommendedName>
        <fullName evidence="7">L,D-TPase catalytic domain-containing protein</fullName>
    </recommendedName>
</protein>
<keyword evidence="3" id="KW-0133">Cell shape</keyword>
<comment type="pathway">
    <text evidence="1">Cell wall biogenesis; peptidoglycan biosynthesis.</text>
</comment>
<dbReference type="PROSITE" id="PS52029">
    <property type="entry name" value="LD_TPASE"/>
    <property type="match status" value="1"/>
</dbReference>
<evidence type="ECO:0000256" key="5">
    <source>
        <dbReference type="ARBA" id="ARBA00023316"/>
    </source>
</evidence>
<proteinExistence type="predicted"/>
<dbReference type="PANTHER" id="PTHR36699">
    <property type="entry name" value="LD-TRANSPEPTIDASE"/>
    <property type="match status" value="1"/>
</dbReference>